<gene>
    <name evidence="3" type="ORF">K437DRAFT_235602</name>
</gene>
<keyword evidence="2" id="KW-1133">Transmembrane helix</keyword>
<keyword evidence="2" id="KW-0812">Transmembrane</keyword>
<dbReference type="GeneID" id="25262903"/>
<feature type="compositionally biased region" description="Basic and acidic residues" evidence="1">
    <location>
        <begin position="13"/>
        <end position="22"/>
    </location>
</feature>
<feature type="transmembrane region" description="Helical" evidence="2">
    <location>
        <begin position="604"/>
        <end position="625"/>
    </location>
</feature>
<dbReference type="Proteomes" id="UP000027361">
    <property type="component" value="Unassembled WGS sequence"/>
</dbReference>
<dbReference type="InterPro" id="IPR037737">
    <property type="entry name" value="Srf1"/>
</dbReference>
<feature type="compositionally biased region" description="Acidic residues" evidence="1">
    <location>
        <begin position="391"/>
        <end position="404"/>
    </location>
</feature>
<dbReference type="GO" id="GO:0000324">
    <property type="term" value="C:fungal-type vacuole"/>
    <property type="evidence" value="ECO:0007669"/>
    <property type="project" value="TreeGrafter"/>
</dbReference>
<feature type="compositionally biased region" description="Acidic residues" evidence="1">
    <location>
        <begin position="259"/>
        <end position="271"/>
    </location>
</feature>
<organism evidence="3 4">
    <name type="scientific">Tilletiaria anomala (strain ATCC 24038 / CBS 436.72 / UBC 951)</name>
    <dbReference type="NCBI Taxonomy" id="1037660"/>
    <lineage>
        <taxon>Eukaryota</taxon>
        <taxon>Fungi</taxon>
        <taxon>Dikarya</taxon>
        <taxon>Basidiomycota</taxon>
        <taxon>Ustilaginomycotina</taxon>
        <taxon>Exobasidiomycetes</taxon>
        <taxon>Georgefischeriales</taxon>
        <taxon>Tilletiariaceae</taxon>
        <taxon>Tilletiaria</taxon>
    </lineage>
</organism>
<keyword evidence="4" id="KW-1185">Reference proteome</keyword>
<feature type="transmembrane region" description="Helical" evidence="2">
    <location>
        <begin position="528"/>
        <end position="549"/>
    </location>
</feature>
<feature type="region of interest" description="Disordered" evidence="1">
    <location>
        <begin position="373"/>
        <end position="413"/>
    </location>
</feature>
<dbReference type="PANTHER" id="PTHR36819:SF1">
    <property type="entry name" value="REGULATOR OF PHOSPHOLIPASE D SRF1"/>
    <property type="match status" value="1"/>
</dbReference>
<reference evidence="3 4" key="1">
    <citation type="submission" date="2014-05" db="EMBL/GenBank/DDBJ databases">
        <title>Draft genome sequence of a rare smut relative, Tilletiaria anomala UBC 951.</title>
        <authorList>
            <consortium name="DOE Joint Genome Institute"/>
            <person name="Toome M."/>
            <person name="Kuo A."/>
            <person name="Henrissat B."/>
            <person name="Lipzen A."/>
            <person name="Tritt A."/>
            <person name="Yoshinaga Y."/>
            <person name="Zane M."/>
            <person name="Barry K."/>
            <person name="Grigoriev I.V."/>
            <person name="Spatafora J.W."/>
            <person name="Aimea M.C."/>
        </authorList>
    </citation>
    <scope>NUCLEOTIDE SEQUENCE [LARGE SCALE GENOMIC DNA]</scope>
    <source>
        <strain evidence="3 4">UBC 951</strain>
    </source>
</reference>
<evidence type="ECO:0000256" key="1">
    <source>
        <dbReference type="SAM" id="MobiDB-lite"/>
    </source>
</evidence>
<dbReference type="RefSeq" id="XP_013243352.1">
    <property type="nucleotide sequence ID" value="XM_013387898.1"/>
</dbReference>
<feature type="compositionally biased region" description="Low complexity" evidence="1">
    <location>
        <begin position="281"/>
        <end position="291"/>
    </location>
</feature>
<dbReference type="PANTHER" id="PTHR36819">
    <property type="entry name" value="REGULATOR OF PHOSPHOLIPASE D SRF1"/>
    <property type="match status" value="1"/>
</dbReference>
<dbReference type="AlphaFoldDB" id="A0A066W4C4"/>
<dbReference type="GO" id="GO:0071944">
    <property type="term" value="C:cell periphery"/>
    <property type="evidence" value="ECO:0007669"/>
    <property type="project" value="TreeGrafter"/>
</dbReference>
<dbReference type="EMBL" id="JMSN01000039">
    <property type="protein sequence ID" value="KDN45914.1"/>
    <property type="molecule type" value="Genomic_DNA"/>
</dbReference>
<feature type="region of interest" description="Disordered" evidence="1">
    <location>
        <begin position="1"/>
        <end position="303"/>
    </location>
</feature>
<dbReference type="OMA" id="EHEWTIT"/>
<feature type="compositionally biased region" description="Basic residues" evidence="1">
    <location>
        <begin position="212"/>
        <end position="223"/>
    </location>
</feature>
<feature type="compositionally biased region" description="Polar residues" evidence="1">
    <location>
        <begin position="176"/>
        <end position="188"/>
    </location>
</feature>
<evidence type="ECO:0000313" key="4">
    <source>
        <dbReference type="Proteomes" id="UP000027361"/>
    </source>
</evidence>
<sequence length="714" mass="78018">MSSLDQASSSGKLQDDTSREADLLQPTTDKVMPNPKPISTSGSKMRNRSTTISVITNNGQHCSRRKDGGSSIQFDEEALLNSPSILAARRGNGGPSTASPRVSATIVGRDGRASLASPVSLAERRVGRRNNASESAFSTGAASFASSSGSKKTPRASVITVPAWARNEPPSPPDSPQLQAQARSSPQSVHGRRKEENSKAGGPSSAVQHATNSHRQRRSKHHDQLHPFAENSKRKARKQEDEEIPQQCASIPPAHYGDNDEYEDISDDEPAPENRLGGTSGATTTGTVAAAPQGRSEARRGYKTGFWNRRKLRRKMRKENDFRDGGDGFAGFVAANDAARRFGSANFLSEINMRQGIQGAASGSSSAILNATPSSEALRRDSSKPQQGNVYDEDDDGPGEDEEQGQGTADLPTIVMRTYLKAKDKDGEDLVFNQQDGRGRSTELAESWTRHQPLSPGWDSPWQPEMLSERQSIEVGRYRFHAGTDGYFPHTKTNKPLTSEKKNRKKKTGWAVMFDWAWHRDFLLHNPFVPLLLRFINIAFTAATLAVAIRVHIALLQEDAAGVVGSSPVVGIIFACPTLIHVAFQIWLEYFGRPVGLWSVRSKLLGTLIEIILVAFWSAELALAFDNYYTSPLVCSTYNSPFASGRQICIADPNSPTQQAESPLNDNSRKPHICRLQGALIGLCFVSLLAYTFALTLSLFRIFVRVSARSATRN</sequence>
<evidence type="ECO:0000313" key="3">
    <source>
        <dbReference type="EMBL" id="KDN45914.1"/>
    </source>
</evidence>
<feature type="compositionally biased region" description="Low complexity" evidence="1">
    <location>
        <begin position="132"/>
        <end position="151"/>
    </location>
</feature>
<feature type="compositionally biased region" description="Polar residues" evidence="1">
    <location>
        <begin position="37"/>
        <end position="61"/>
    </location>
</feature>
<comment type="caution">
    <text evidence="3">The sequence shown here is derived from an EMBL/GenBank/DDBJ whole genome shotgun (WGS) entry which is preliminary data.</text>
</comment>
<feature type="compositionally biased region" description="Polar residues" evidence="1">
    <location>
        <begin position="1"/>
        <end position="12"/>
    </location>
</feature>
<protein>
    <recommendedName>
        <fullName evidence="5">Transmembrane protein</fullName>
    </recommendedName>
</protein>
<keyword evidence="2" id="KW-0472">Membrane</keyword>
<feature type="transmembrane region" description="Helical" evidence="2">
    <location>
        <begin position="569"/>
        <end position="592"/>
    </location>
</feature>
<dbReference type="InParanoid" id="A0A066W4C4"/>
<feature type="transmembrane region" description="Helical" evidence="2">
    <location>
        <begin position="679"/>
        <end position="704"/>
    </location>
</feature>
<dbReference type="OrthoDB" id="1436450at2759"/>
<evidence type="ECO:0008006" key="5">
    <source>
        <dbReference type="Google" id="ProtNLM"/>
    </source>
</evidence>
<proteinExistence type="predicted"/>
<name>A0A066W4C4_TILAU</name>
<accession>A0A066W4C4</accession>
<dbReference type="HOGENOM" id="CLU_392376_0_0_1"/>
<evidence type="ECO:0000256" key="2">
    <source>
        <dbReference type="SAM" id="Phobius"/>
    </source>
</evidence>